<accession>A0AA93AIF5</accession>
<dbReference type="Proteomes" id="UP000256540">
    <property type="component" value="Unassembled WGS sequence"/>
</dbReference>
<organism evidence="1 2">
    <name type="scientific">Pectobacterium aquaticum</name>
    <dbReference type="NCBI Taxonomy" id="2204145"/>
    <lineage>
        <taxon>Bacteria</taxon>
        <taxon>Pseudomonadati</taxon>
        <taxon>Pseudomonadota</taxon>
        <taxon>Gammaproteobacteria</taxon>
        <taxon>Enterobacterales</taxon>
        <taxon>Pectobacteriaceae</taxon>
        <taxon>Pectobacterium</taxon>
    </lineage>
</organism>
<dbReference type="EMBL" id="QHJS02000123">
    <property type="protein sequence ID" value="RRO10836.1"/>
    <property type="molecule type" value="Genomic_DNA"/>
</dbReference>
<proteinExistence type="predicted"/>
<name>A0AA93AIF5_9GAMM</name>
<evidence type="ECO:0000313" key="1">
    <source>
        <dbReference type="EMBL" id="RRO10836.1"/>
    </source>
</evidence>
<comment type="caution">
    <text evidence="1">The sequence shown here is derived from an EMBL/GenBank/DDBJ whole genome shotgun (WGS) entry which is preliminary data.</text>
</comment>
<dbReference type="AlphaFoldDB" id="A0AA93AIF5"/>
<evidence type="ECO:0000313" key="2">
    <source>
        <dbReference type="Proteomes" id="UP000256540"/>
    </source>
</evidence>
<gene>
    <name evidence="1" type="ORF">DMB84_020220</name>
</gene>
<dbReference type="RefSeq" id="WP_116167280.1">
    <property type="nucleotide sequence ID" value="NZ_QHJS02000123.1"/>
</dbReference>
<reference evidence="1 2" key="1">
    <citation type="submission" date="2018-11" db="EMBL/GenBank/DDBJ databases">
        <title>Draft genome sequences of proposed Pectobacterium aquaticum sp. nov. isolated in France from fresh water.</title>
        <authorList>
            <person name="Pedron J."/>
            <person name="Barny M.A."/>
        </authorList>
    </citation>
    <scope>NUCLEOTIDE SEQUENCE [LARGE SCALE GENOMIC DNA]</scope>
    <source>
        <strain evidence="1 2">A127-S21-F16</strain>
    </source>
</reference>
<protein>
    <submittedName>
        <fullName evidence="1">Uncharacterized protein</fullName>
    </submittedName>
</protein>
<sequence length="72" mass="8334">MAKVYEDEPPLKIGESSKGAYIYFEEYVDIPGLEDADVRIEFKNKNSFEDVSEILRILKDAGFRFVVQKNND</sequence>